<dbReference type="GO" id="GO:0003677">
    <property type="term" value="F:DNA binding"/>
    <property type="evidence" value="ECO:0007669"/>
    <property type="project" value="UniProtKB-KW"/>
</dbReference>
<dbReference type="InterPro" id="IPR039422">
    <property type="entry name" value="MarR/SlyA-like"/>
</dbReference>
<dbReference type="PANTHER" id="PTHR33164:SF57">
    <property type="entry name" value="MARR-FAMILY TRANSCRIPTIONAL REGULATOR"/>
    <property type="match status" value="1"/>
</dbReference>
<dbReference type="GO" id="GO:0006950">
    <property type="term" value="P:response to stress"/>
    <property type="evidence" value="ECO:0007669"/>
    <property type="project" value="TreeGrafter"/>
</dbReference>
<feature type="domain" description="HTH marR-type" evidence="2">
    <location>
        <begin position="44"/>
        <end position="177"/>
    </location>
</feature>
<dbReference type="SUPFAM" id="SSF46785">
    <property type="entry name" value="Winged helix' DNA-binding domain"/>
    <property type="match status" value="1"/>
</dbReference>
<proteinExistence type="predicted"/>
<reference evidence="3 4" key="1">
    <citation type="submission" date="2019-02" db="EMBL/GenBank/DDBJ databases">
        <title>Genomic Encyclopedia of Type Strains, Phase IV (KMG-IV): sequencing the most valuable type-strain genomes for metagenomic binning, comparative biology and taxonomic classification.</title>
        <authorList>
            <person name="Goeker M."/>
        </authorList>
    </citation>
    <scope>NUCLEOTIDE SEQUENCE [LARGE SCALE GENOMIC DNA]</scope>
    <source>
        <strain evidence="3 4">DSM 10617</strain>
    </source>
</reference>
<dbReference type="SMART" id="SM00347">
    <property type="entry name" value="HTH_MARR"/>
    <property type="match status" value="1"/>
</dbReference>
<dbReference type="Proteomes" id="UP000293433">
    <property type="component" value="Unassembled WGS sequence"/>
</dbReference>
<evidence type="ECO:0000259" key="2">
    <source>
        <dbReference type="PROSITE" id="PS50995"/>
    </source>
</evidence>
<dbReference type="PROSITE" id="PS50995">
    <property type="entry name" value="HTH_MARR_2"/>
    <property type="match status" value="1"/>
</dbReference>
<organism evidence="3 4">
    <name type="scientific">Sphaerotilus mobilis</name>
    <dbReference type="NCBI Taxonomy" id="47994"/>
    <lineage>
        <taxon>Bacteria</taxon>
        <taxon>Pseudomonadati</taxon>
        <taxon>Pseudomonadota</taxon>
        <taxon>Betaproteobacteria</taxon>
        <taxon>Burkholderiales</taxon>
        <taxon>Sphaerotilaceae</taxon>
        <taxon>Sphaerotilus</taxon>
    </lineage>
</organism>
<comment type="caution">
    <text evidence="3">The sequence shown here is derived from an EMBL/GenBank/DDBJ whole genome shotgun (WGS) entry which is preliminary data.</text>
</comment>
<protein>
    <submittedName>
        <fullName evidence="3">DNA-binding MarR family transcriptional regulator</fullName>
    </submittedName>
</protein>
<gene>
    <name evidence="3" type="ORF">EV685_3772</name>
</gene>
<dbReference type="EMBL" id="SGWV01000012">
    <property type="protein sequence ID" value="RZS47562.1"/>
    <property type="molecule type" value="Genomic_DNA"/>
</dbReference>
<keyword evidence="4" id="KW-1185">Reference proteome</keyword>
<dbReference type="AlphaFoldDB" id="A0A4Q7LE30"/>
<dbReference type="InterPro" id="IPR000835">
    <property type="entry name" value="HTH_MarR-typ"/>
</dbReference>
<dbReference type="PRINTS" id="PR00598">
    <property type="entry name" value="HTHMARR"/>
</dbReference>
<evidence type="ECO:0000313" key="3">
    <source>
        <dbReference type="EMBL" id="RZS47562.1"/>
    </source>
</evidence>
<feature type="region of interest" description="Disordered" evidence="1">
    <location>
        <begin position="1"/>
        <end position="35"/>
    </location>
</feature>
<dbReference type="PANTHER" id="PTHR33164">
    <property type="entry name" value="TRANSCRIPTIONAL REGULATOR, MARR FAMILY"/>
    <property type="match status" value="1"/>
</dbReference>
<dbReference type="Pfam" id="PF12802">
    <property type="entry name" value="MarR_2"/>
    <property type="match status" value="1"/>
</dbReference>
<dbReference type="GO" id="GO:0003700">
    <property type="term" value="F:DNA-binding transcription factor activity"/>
    <property type="evidence" value="ECO:0007669"/>
    <property type="project" value="InterPro"/>
</dbReference>
<name>A0A4Q7LE30_9BURK</name>
<keyword evidence="3" id="KW-0238">DNA-binding</keyword>
<dbReference type="InterPro" id="IPR036388">
    <property type="entry name" value="WH-like_DNA-bd_sf"/>
</dbReference>
<sequence>MLTGPATQDAAPGMAAPALHDVPDVPSTKKSHPHRRGLAEGALADILGYRVVQAQIATHALFMQHVGDPMDLRPVEYTLLQMLRSNTQVTPKQLAQSLVLTAPKLTILLDRLQERGLITRVRSDTDGRSQHVLLTDDGAELAQRGSEQAVLLEMSLQDVLTPGERAILMELLQKVADSRRG</sequence>
<evidence type="ECO:0000256" key="1">
    <source>
        <dbReference type="SAM" id="MobiDB-lite"/>
    </source>
</evidence>
<dbReference type="Gene3D" id="1.10.10.10">
    <property type="entry name" value="Winged helix-like DNA-binding domain superfamily/Winged helix DNA-binding domain"/>
    <property type="match status" value="1"/>
</dbReference>
<evidence type="ECO:0000313" key="4">
    <source>
        <dbReference type="Proteomes" id="UP000293433"/>
    </source>
</evidence>
<accession>A0A4Q7LE30</accession>
<dbReference type="InterPro" id="IPR036390">
    <property type="entry name" value="WH_DNA-bd_sf"/>
</dbReference>